<feature type="region of interest" description="Disordered" evidence="1">
    <location>
        <begin position="221"/>
        <end position="240"/>
    </location>
</feature>
<name>A0A1G7P7S8_9BACT</name>
<dbReference type="Proteomes" id="UP000182427">
    <property type="component" value="Chromosome I"/>
</dbReference>
<feature type="region of interest" description="Disordered" evidence="1">
    <location>
        <begin position="253"/>
        <end position="315"/>
    </location>
</feature>
<evidence type="ECO:0000313" key="3">
    <source>
        <dbReference type="Proteomes" id="UP000182427"/>
    </source>
</evidence>
<reference evidence="2 3" key="1">
    <citation type="submission" date="2016-10" db="EMBL/GenBank/DDBJ databases">
        <authorList>
            <person name="de Groot N.N."/>
        </authorList>
    </citation>
    <scope>NUCLEOTIDE SEQUENCE [LARGE SCALE GENOMIC DNA]</scope>
    <source>
        <strain evidence="2 3">GAS232</strain>
    </source>
</reference>
<proteinExistence type="predicted"/>
<dbReference type="EMBL" id="LT629690">
    <property type="protein sequence ID" value="SDF82376.1"/>
    <property type="molecule type" value="Genomic_DNA"/>
</dbReference>
<evidence type="ECO:0000256" key="1">
    <source>
        <dbReference type="SAM" id="MobiDB-lite"/>
    </source>
</evidence>
<accession>A0A1G7P7S8</accession>
<dbReference type="OrthoDB" id="117760at2"/>
<dbReference type="RefSeq" id="WP_083346215.1">
    <property type="nucleotide sequence ID" value="NZ_LT629690.1"/>
</dbReference>
<feature type="compositionally biased region" description="Low complexity" evidence="1">
    <location>
        <begin position="253"/>
        <end position="290"/>
    </location>
</feature>
<evidence type="ECO:0000313" key="2">
    <source>
        <dbReference type="EMBL" id="SDF82376.1"/>
    </source>
</evidence>
<gene>
    <name evidence="2" type="ORF">SAMN05444167_3417</name>
</gene>
<protein>
    <submittedName>
        <fullName evidence="2">Uncharacterized protein</fullName>
    </submittedName>
</protein>
<dbReference type="AlphaFoldDB" id="A0A1G7P7S8"/>
<organism evidence="2 3">
    <name type="scientific">Terriglobus roseus</name>
    <dbReference type="NCBI Taxonomy" id="392734"/>
    <lineage>
        <taxon>Bacteria</taxon>
        <taxon>Pseudomonadati</taxon>
        <taxon>Acidobacteriota</taxon>
        <taxon>Terriglobia</taxon>
        <taxon>Terriglobales</taxon>
        <taxon>Acidobacteriaceae</taxon>
        <taxon>Terriglobus</taxon>
    </lineage>
</organism>
<keyword evidence="3" id="KW-1185">Reference proteome</keyword>
<sequence length="332" mass="34316">MRRSFVFSAALVCAIHGNAQQSLGSVKTQGNEVSGLVRVSNGNAVIGNSAAVAAGVQPAEVTLSRGGSVRICSGSAAHLAQTTIAVAKPPMIMAVDRGAVEIKTSAEKTDSILTPDLRFELSDAAPLDLRIRIVPNGDTCVDNVGKNAPILHVTETFGDGTYFVRPGQRVLFEHGSLREVVDHESSSCGCPRPDDLVLAGKGKMGDGKVTDEAKAHPFPEAVSQGLQQPEPPQPAPVGETHTRVNSTLAYNGTTNTVTGPPGESTTAADAATPVAPATTAPNAATTAPPTVVTPPPPPATDVHVASTKPPEQGPNPFRAIGHFFRKLFGVHD</sequence>